<evidence type="ECO:0000313" key="2">
    <source>
        <dbReference type="EMBL" id="OYV78573.1"/>
    </source>
</evidence>
<dbReference type="InterPro" id="IPR013740">
    <property type="entry name" value="Redoxin"/>
</dbReference>
<organism evidence="2 3">
    <name type="scientific">Acidithiobacillus ferrivorans</name>
    <dbReference type="NCBI Taxonomy" id="160808"/>
    <lineage>
        <taxon>Bacteria</taxon>
        <taxon>Pseudomonadati</taxon>
        <taxon>Pseudomonadota</taxon>
        <taxon>Acidithiobacillia</taxon>
        <taxon>Acidithiobacillales</taxon>
        <taxon>Acidithiobacillaceae</taxon>
        <taxon>Acidithiobacillus</taxon>
    </lineage>
</organism>
<dbReference type="EMBL" id="NCBC01000337">
    <property type="protein sequence ID" value="OYV78573.1"/>
    <property type="molecule type" value="Genomic_DNA"/>
</dbReference>
<dbReference type="PROSITE" id="PS51352">
    <property type="entry name" value="THIOREDOXIN_2"/>
    <property type="match status" value="1"/>
</dbReference>
<accession>A0A257SZ57</accession>
<dbReference type="PANTHER" id="PTHR42852:SF18">
    <property type="entry name" value="CHROMOSOME UNDETERMINED SCAFFOLD_47, WHOLE GENOME SHOTGUN SEQUENCE"/>
    <property type="match status" value="1"/>
</dbReference>
<reference evidence="2 3" key="1">
    <citation type="submission" date="2017-03" db="EMBL/GenBank/DDBJ databases">
        <title>Lifting the veil on microbial sulfur biogeochemistry in mining wastewaters.</title>
        <authorList>
            <person name="Kantor R.S."/>
            <person name="Colenbrander Nelson T."/>
            <person name="Marshall S."/>
            <person name="Bennett D."/>
            <person name="Apte S."/>
            <person name="Camacho D."/>
            <person name="Thomas B.C."/>
            <person name="Warren L.A."/>
            <person name="Banfield J.F."/>
        </authorList>
    </citation>
    <scope>NUCLEOTIDE SEQUENCE [LARGE SCALE GENOMIC DNA]</scope>
    <source>
        <strain evidence="2">21-59-9</strain>
    </source>
</reference>
<dbReference type="AlphaFoldDB" id="A0A257SZ57"/>
<dbReference type="SUPFAM" id="SSF52833">
    <property type="entry name" value="Thioredoxin-like"/>
    <property type="match status" value="1"/>
</dbReference>
<gene>
    <name evidence="2" type="ORF">B7Z70_09085</name>
</gene>
<dbReference type="InterPro" id="IPR036249">
    <property type="entry name" value="Thioredoxin-like_sf"/>
</dbReference>
<comment type="caution">
    <text evidence="2">The sequence shown here is derived from an EMBL/GenBank/DDBJ whole genome shotgun (WGS) entry which is preliminary data.</text>
</comment>
<dbReference type="InterPro" id="IPR013766">
    <property type="entry name" value="Thioredoxin_domain"/>
</dbReference>
<feature type="domain" description="Thioredoxin" evidence="1">
    <location>
        <begin position="70"/>
        <end position="210"/>
    </location>
</feature>
<dbReference type="GO" id="GO:0016491">
    <property type="term" value="F:oxidoreductase activity"/>
    <property type="evidence" value="ECO:0007669"/>
    <property type="project" value="InterPro"/>
</dbReference>
<dbReference type="InterPro" id="IPR050553">
    <property type="entry name" value="Thioredoxin_ResA/DsbE_sf"/>
</dbReference>
<dbReference type="Gene3D" id="3.40.30.10">
    <property type="entry name" value="Glutaredoxin"/>
    <property type="match status" value="1"/>
</dbReference>
<proteinExistence type="predicted"/>
<dbReference type="Pfam" id="PF08534">
    <property type="entry name" value="Redoxin"/>
    <property type="match status" value="1"/>
</dbReference>
<dbReference type="Proteomes" id="UP000216779">
    <property type="component" value="Unassembled WGS sequence"/>
</dbReference>
<evidence type="ECO:0000259" key="1">
    <source>
        <dbReference type="PROSITE" id="PS51352"/>
    </source>
</evidence>
<evidence type="ECO:0000313" key="3">
    <source>
        <dbReference type="Proteomes" id="UP000216779"/>
    </source>
</evidence>
<dbReference type="PANTHER" id="PTHR42852">
    <property type="entry name" value="THIOL:DISULFIDE INTERCHANGE PROTEIN DSBE"/>
    <property type="match status" value="1"/>
</dbReference>
<sequence length="210" mass="22283">MCRGSSGPGTIRSSTTWSACRKSSPCSIWGSRAEVAQGSGKWRWGRELGVLLVFLLGIYAFTQWRGAASGPPPRILPALTLETSAGAALQYTPPPAQVQLINFWSPDCPPCIAEIPALNWLQKALGGRHFTVLGVAVAGTAPPALRQAARRYGIHYPLLLDGTGRAAQALGGVVLTPTSILVNGQGRVVGRYVGAISLPVVLWHLLLLRL</sequence>
<dbReference type="CDD" id="cd02966">
    <property type="entry name" value="TlpA_like_family"/>
    <property type="match status" value="1"/>
</dbReference>
<protein>
    <recommendedName>
        <fullName evidence="1">Thioredoxin domain-containing protein</fullName>
    </recommendedName>
</protein>
<name>A0A257SZ57_9PROT</name>